<evidence type="ECO:0000313" key="1">
    <source>
        <dbReference type="EMBL" id="TCC15504.1"/>
    </source>
</evidence>
<evidence type="ECO:0000313" key="2">
    <source>
        <dbReference type="Proteomes" id="UP000292695"/>
    </source>
</evidence>
<reference evidence="1 2" key="1">
    <citation type="submission" date="2019-02" db="EMBL/GenBank/DDBJ databases">
        <title>Kribbella capetownensis sp. nov. and Kribbella speibonae sp. nov., isolated from soil.</title>
        <authorList>
            <person name="Curtis S.M."/>
            <person name="Norton I."/>
            <person name="Everest G.J."/>
            <person name="Meyers P.R."/>
        </authorList>
    </citation>
    <scope>NUCLEOTIDE SEQUENCE [LARGE SCALE GENOMIC DNA]</scope>
    <source>
        <strain evidence="1 2">DSM 27082</strain>
    </source>
</reference>
<comment type="caution">
    <text evidence="1">The sequence shown here is derived from an EMBL/GenBank/DDBJ whole genome shotgun (WGS) entry which is preliminary data.</text>
</comment>
<organism evidence="1 2">
    <name type="scientific">Kribbella sindirgiensis</name>
    <dbReference type="NCBI Taxonomy" id="1124744"/>
    <lineage>
        <taxon>Bacteria</taxon>
        <taxon>Bacillati</taxon>
        <taxon>Actinomycetota</taxon>
        <taxon>Actinomycetes</taxon>
        <taxon>Propionibacteriales</taxon>
        <taxon>Kribbellaceae</taxon>
        <taxon>Kribbella</taxon>
    </lineage>
</organism>
<dbReference type="EMBL" id="SJKA01000033">
    <property type="protein sequence ID" value="TCC15504.1"/>
    <property type="molecule type" value="Genomic_DNA"/>
</dbReference>
<accession>A0A4R0HWG4</accession>
<sequence length="178" mass="19613">MSVSWGDYSPFDPGVTRPLHEVTGREARAAFRRLMDAKHERASELRRLLAGNGVVLAGDDAGLQLVNDWFLSEVEGVSGTGRLRSLWYAVVNDLALFLGDVMIERSPNLQWVMFDKGVRDVAFQRHVIMGFEGVANPKYNVDVDRLLATYGHQIVAGASDETDAFLTWIAAASDKACA</sequence>
<dbReference type="OrthoDB" id="3829619at2"/>
<proteinExistence type="predicted"/>
<name>A0A4R0HWG4_9ACTN</name>
<gene>
    <name evidence="1" type="ORF">E0H50_41960</name>
</gene>
<dbReference type="AlphaFoldDB" id="A0A4R0HWG4"/>
<dbReference type="RefSeq" id="WP_131296858.1">
    <property type="nucleotide sequence ID" value="NZ_SJKA01000033.1"/>
</dbReference>
<protein>
    <submittedName>
        <fullName evidence="1">Uncharacterized protein</fullName>
    </submittedName>
</protein>
<dbReference type="Proteomes" id="UP000292695">
    <property type="component" value="Unassembled WGS sequence"/>
</dbReference>
<keyword evidence="2" id="KW-1185">Reference proteome</keyword>